<evidence type="ECO:0000313" key="3">
    <source>
        <dbReference type="WBParaSite" id="EgrG_001122300"/>
    </source>
</evidence>
<protein>
    <submittedName>
        <fullName evidence="3">Transposase</fullName>
    </submittedName>
</protein>
<dbReference type="EMBL" id="LK028581">
    <property type="protein sequence ID" value="CDS20539.1"/>
    <property type="molecule type" value="Genomic_DNA"/>
</dbReference>
<name>A0A068WK99_ECHGR</name>
<reference evidence="1 2" key="1">
    <citation type="journal article" date="2013" name="Nature">
        <title>The genomes of four tapeworm species reveal adaptations to parasitism.</title>
        <authorList>
            <person name="Tsai I.J."/>
            <person name="Zarowiecki M."/>
            <person name="Holroyd N."/>
            <person name="Garciarrubio A."/>
            <person name="Sanchez-Flores A."/>
            <person name="Brooks K.L."/>
            <person name="Tracey A."/>
            <person name="Bobes R.J."/>
            <person name="Fragoso G."/>
            <person name="Sciutto E."/>
            <person name="Aslett M."/>
            <person name="Beasley H."/>
            <person name="Bennett H.M."/>
            <person name="Cai J."/>
            <person name="Camicia F."/>
            <person name="Clark R."/>
            <person name="Cucher M."/>
            <person name="De Silva N."/>
            <person name="Day T.A."/>
            <person name="Deplazes P."/>
            <person name="Estrada K."/>
            <person name="Fernandez C."/>
            <person name="Holland P.W."/>
            <person name="Hou J."/>
            <person name="Hu S."/>
            <person name="Huckvale T."/>
            <person name="Hung S.S."/>
            <person name="Kamenetzky L."/>
            <person name="Keane J.A."/>
            <person name="Kiss F."/>
            <person name="Koziol U."/>
            <person name="Lambert O."/>
            <person name="Liu K."/>
            <person name="Luo X."/>
            <person name="Luo Y."/>
            <person name="Macchiaroli N."/>
            <person name="Nichol S."/>
            <person name="Paps J."/>
            <person name="Parkinson J."/>
            <person name="Pouchkina-Stantcheva N."/>
            <person name="Riddiford N."/>
            <person name="Rosenzvit M."/>
            <person name="Salinas G."/>
            <person name="Wasmuth J.D."/>
            <person name="Zamanian M."/>
            <person name="Zheng Y."/>
            <person name="Cai X."/>
            <person name="Soberon X."/>
            <person name="Olson P.D."/>
            <person name="Laclette J.P."/>
            <person name="Brehm K."/>
            <person name="Berriman M."/>
            <person name="Garciarrubio A."/>
            <person name="Bobes R.J."/>
            <person name="Fragoso G."/>
            <person name="Sanchez-Flores A."/>
            <person name="Estrada K."/>
            <person name="Cevallos M.A."/>
            <person name="Morett E."/>
            <person name="Gonzalez V."/>
            <person name="Portillo T."/>
            <person name="Ochoa-Leyva A."/>
            <person name="Jose M.V."/>
            <person name="Sciutto E."/>
            <person name="Landa A."/>
            <person name="Jimenez L."/>
            <person name="Valdes V."/>
            <person name="Carrero J.C."/>
            <person name="Larralde C."/>
            <person name="Morales-Montor J."/>
            <person name="Limon-Lason J."/>
            <person name="Soberon X."/>
            <person name="Laclette J.P."/>
        </authorList>
    </citation>
    <scope>NUCLEOTIDE SEQUENCE [LARGE SCALE GENOMIC DNA]</scope>
</reference>
<reference evidence="1" key="2">
    <citation type="submission" date="2014-06" db="EMBL/GenBank/DDBJ databases">
        <authorList>
            <person name="Aslett M."/>
        </authorList>
    </citation>
    <scope>NUCLEOTIDE SEQUENCE</scope>
</reference>
<dbReference type="AlphaFoldDB" id="A0A068WK99"/>
<organism evidence="1">
    <name type="scientific">Echinococcus granulosus</name>
    <name type="common">Hydatid tapeworm</name>
    <dbReference type="NCBI Taxonomy" id="6210"/>
    <lineage>
        <taxon>Eukaryota</taxon>
        <taxon>Metazoa</taxon>
        <taxon>Spiralia</taxon>
        <taxon>Lophotrochozoa</taxon>
        <taxon>Platyhelminthes</taxon>
        <taxon>Cestoda</taxon>
        <taxon>Eucestoda</taxon>
        <taxon>Cyclophyllidea</taxon>
        <taxon>Taeniidae</taxon>
        <taxon>Echinococcus</taxon>
        <taxon>Echinococcus granulosus group</taxon>
    </lineage>
</organism>
<accession>A0A068WK99</accession>
<gene>
    <name evidence="1" type="ORF">EgrG_001122300</name>
</gene>
<dbReference type="Proteomes" id="UP000492820">
    <property type="component" value="Unassembled WGS sequence"/>
</dbReference>
<evidence type="ECO:0000313" key="2">
    <source>
        <dbReference type="Proteomes" id="UP000492820"/>
    </source>
</evidence>
<evidence type="ECO:0000313" key="1">
    <source>
        <dbReference type="EMBL" id="CDS20539.1"/>
    </source>
</evidence>
<sequence>MASRFVISFIMHVPGAQYIDEAPSYALVEMFPR</sequence>
<proteinExistence type="predicted"/>
<dbReference type="WBParaSite" id="EgrG_001122300">
    <property type="protein sequence ID" value="EgrG_001122300"/>
    <property type="gene ID" value="EgrG_001122300"/>
</dbReference>
<reference evidence="3" key="3">
    <citation type="submission" date="2020-10" db="UniProtKB">
        <authorList>
            <consortium name="WormBaseParasite"/>
        </authorList>
    </citation>
    <scope>IDENTIFICATION</scope>
</reference>